<dbReference type="PROSITE" id="PS00113">
    <property type="entry name" value="ADENYLATE_KINASE"/>
    <property type="match status" value="1"/>
</dbReference>
<dbReference type="NCBIfam" id="NF011100">
    <property type="entry name" value="PRK14527.1"/>
    <property type="match status" value="1"/>
</dbReference>
<evidence type="ECO:0000256" key="6">
    <source>
        <dbReference type="ARBA" id="ARBA00022833"/>
    </source>
</evidence>
<dbReference type="HAMAP" id="MF_00235">
    <property type="entry name" value="Adenylate_kinase_Adk"/>
    <property type="match status" value="1"/>
</dbReference>
<dbReference type="AlphaFoldDB" id="A0A4R2JHH7"/>
<dbReference type="GO" id="GO:0005524">
    <property type="term" value="F:ATP binding"/>
    <property type="evidence" value="ECO:0007669"/>
    <property type="project" value="UniProtKB-UniRule"/>
</dbReference>
<feature type="binding site" evidence="8">
    <location>
        <position position="36"/>
    </location>
    <ligand>
        <name>AMP</name>
        <dbReference type="ChEBI" id="CHEBI:456215"/>
    </ligand>
</feature>
<feature type="binding site" evidence="8">
    <location>
        <position position="92"/>
    </location>
    <ligand>
        <name>AMP</name>
        <dbReference type="ChEBI" id="CHEBI:456215"/>
    </ligand>
</feature>
<dbReference type="NCBIfam" id="NF001380">
    <property type="entry name" value="PRK00279.1-2"/>
    <property type="match status" value="1"/>
</dbReference>
<keyword evidence="8" id="KW-0963">Cytoplasm</keyword>
<sequence>MRVVLLGPPGAGKGTQALKIAKEFDIPHISTGDIFRQNLRDNTELGKLAKEYMDKGLLVPDEVTNRIVEDRLEKEDCKKGFLLDGYPRNIPQAEELDKFLEERGHSLTAVINIQVEREALIDRITGRRVCPVCGATYHIKTSPPKVDNVCDKCGSELIQRSDDKLESVVKRLEVYEKETKPLIDYYTKKGILVNIDGNKSIDEVFEDIKKALLGDRRNDIH</sequence>
<dbReference type="UniPathway" id="UPA00588">
    <property type="reaction ID" value="UER00649"/>
</dbReference>
<evidence type="ECO:0000256" key="10">
    <source>
        <dbReference type="RuleBase" id="RU003331"/>
    </source>
</evidence>
<evidence type="ECO:0000256" key="5">
    <source>
        <dbReference type="ARBA" id="ARBA00022777"/>
    </source>
</evidence>
<evidence type="ECO:0000313" key="13">
    <source>
        <dbReference type="Proteomes" id="UP000294886"/>
    </source>
</evidence>
<feature type="binding site" evidence="8">
    <location>
        <position position="133"/>
    </location>
    <ligand>
        <name>Zn(2+)</name>
        <dbReference type="ChEBI" id="CHEBI:29105"/>
        <note>structural</note>
    </ligand>
</feature>
<comment type="function">
    <text evidence="8">Catalyzes the reversible transfer of the terminal phosphate group between ATP and AMP. Plays an important role in cellular energy homeostasis and in adenine nucleotide metabolism.</text>
</comment>
<dbReference type="SUPFAM" id="SSF52540">
    <property type="entry name" value="P-loop containing nucleoside triphosphate hydrolases"/>
    <property type="match status" value="1"/>
</dbReference>
<evidence type="ECO:0000256" key="2">
    <source>
        <dbReference type="ARBA" id="ARBA00022723"/>
    </source>
</evidence>
<protein>
    <recommendedName>
        <fullName evidence="8 10">Adenylate kinase</fullName>
        <shortName evidence="8">AK</shortName>
        <ecNumber evidence="8 10">2.7.4.3</ecNumber>
    </recommendedName>
    <alternativeName>
        <fullName evidence="8">ATP-AMP transphosphorylase</fullName>
    </alternativeName>
    <alternativeName>
        <fullName evidence="8">ATP:AMP phosphotransferase</fullName>
    </alternativeName>
    <alternativeName>
        <fullName evidence="8">Adenylate monophosphate kinase</fullName>
    </alternativeName>
</protein>
<evidence type="ECO:0000259" key="11">
    <source>
        <dbReference type="Pfam" id="PF05191"/>
    </source>
</evidence>
<feature type="region of interest" description="NMP" evidence="8">
    <location>
        <begin position="30"/>
        <end position="59"/>
    </location>
</feature>
<dbReference type="EMBL" id="SLWU01000033">
    <property type="protein sequence ID" value="TCO56408.1"/>
    <property type="molecule type" value="Genomic_DNA"/>
</dbReference>
<dbReference type="InterPro" id="IPR033690">
    <property type="entry name" value="Adenylat_kinase_CS"/>
</dbReference>
<evidence type="ECO:0000256" key="3">
    <source>
        <dbReference type="ARBA" id="ARBA00022727"/>
    </source>
</evidence>
<keyword evidence="7 8" id="KW-0067">ATP-binding</keyword>
<feature type="binding site" evidence="8">
    <location>
        <begin position="136"/>
        <end position="137"/>
    </location>
    <ligand>
        <name>ATP</name>
        <dbReference type="ChEBI" id="CHEBI:30616"/>
    </ligand>
</feature>
<comment type="subcellular location">
    <subcellularLocation>
        <location evidence="8 10">Cytoplasm</location>
    </subcellularLocation>
</comment>
<feature type="region of interest" description="LID" evidence="8">
    <location>
        <begin position="126"/>
        <end position="163"/>
    </location>
</feature>
<dbReference type="InterPro" id="IPR027417">
    <property type="entry name" value="P-loop_NTPase"/>
</dbReference>
<organism evidence="12 13">
    <name type="scientific">Caldanaerobacter subterraneus</name>
    <dbReference type="NCBI Taxonomy" id="911092"/>
    <lineage>
        <taxon>Bacteria</taxon>
        <taxon>Bacillati</taxon>
        <taxon>Bacillota</taxon>
        <taxon>Clostridia</taxon>
        <taxon>Thermoanaerobacterales</taxon>
        <taxon>Thermoanaerobacteraceae</taxon>
        <taxon>Caldanaerobacter</taxon>
    </lineage>
</organism>
<dbReference type="NCBIfam" id="TIGR01351">
    <property type="entry name" value="adk"/>
    <property type="match status" value="1"/>
</dbReference>
<feature type="binding site" evidence="8">
    <location>
        <position position="127"/>
    </location>
    <ligand>
        <name>ATP</name>
        <dbReference type="ChEBI" id="CHEBI:30616"/>
    </ligand>
</feature>
<keyword evidence="6 8" id="KW-0862">Zinc</keyword>
<comment type="domain">
    <text evidence="8">Consists of three domains, a large central CORE domain and two small peripheral domains, NMPbind and LID, which undergo movements during catalysis. The LID domain closes over the site of phosphoryl transfer upon ATP binding. Assembling and dissambling the active center during each catalytic cycle provides an effective means to prevent ATP hydrolysis. Some bacteria have evolved a zinc-coordinating structure that stabilizes the LID domain.</text>
</comment>
<dbReference type="Pfam" id="PF00406">
    <property type="entry name" value="ADK"/>
    <property type="match status" value="1"/>
</dbReference>
<dbReference type="InterPro" id="IPR007862">
    <property type="entry name" value="Adenylate_kinase_lid-dom"/>
</dbReference>
<evidence type="ECO:0000256" key="7">
    <source>
        <dbReference type="ARBA" id="ARBA00022840"/>
    </source>
</evidence>
<evidence type="ECO:0000256" key="8">
    <source>
        <dbReference type="HAMAP-Rule" id="MF_00235"/>
    </source>
</evidence>
<feature type="binding site" evidence="8">
    <location>
        <position position="150"/>
    </location>
    <ligand>
        <name>Zn(2+)</name>
        <dbReference type="ChEBI" id="CHEBI:29105"/>
        <note>structural</note>
    </ligand>
</feature>
<comment type="caution">
    <text evidence="12">The sequence shown here is derived from an EMBL/GenBank/DDBJ whole genome shotgun (WGS) entry which is preliminary data.</text>
</comment>
<feature type="binding site" evidence="8">
    <location>
        <position position="130"/>
    </location>
    <ligand>
        <name>Zn(2+)</name>
        <dbReference type="ChEBI" id="CHEBI:29105"/>
        <note>structural</note>
    </ligand>
</feature>
<dbReference type="GO" id="GO:0044209">
    <property type="term" value="P:AMP salvage"/>
    <property type="evidence" value="ECO:0007669"/>
    <property type="project" value="UniProtKB-UniRule"/>
</dbReference>
<keyword evidence="4 8" id="KW-0547">Nucleotide-binding</keyword>
<dbReference type="InterPro" id="IPR006259">
    <property type="entry name" value="Adenyl_kin_sub"/>
</dbReference>
<dbReference type="Pfam" id="PF05191">
    <property type="entry name" value="ADK_lid"/>
    <property type="match status" value="1"/>
</dbReference>
<feature type="binding site" evidence="8">
    <location>
        <position position="199"/>
    </location>
    <ligand>
        <name>ATP</name>
        <dbReference type="ChEBI" id="CHEBI:30616"/>
    </ligand>
</feature>
<dbReference type="CDD" id="cd01428">
    <property type="entry name" value="ADK"/>
    <property type="match status" value="1"/>
</dbReference>
<feature type="binding site" evidence="8">
    <location>
        <begin position="57"/>
        <end position="59"/>
    </location>
    <ligand>
        <name>AMP</name>
        <dbReference type="ChEBI" id="CHEBI:456215"/>
    </ligand>
</feature>
<feature type="binding site" evidence="8">
    <location>
        <position position="31"/>
    </location>
    <ligand>
        <name>AMP</name>
        <dbReference type="ChEBI" id="CHEBI:456215"/>
    </ligand>
</feature>
<dbReference type="RefSeq" id="WP_132040755.1">
    <property type="nucleotide sequence ID" value="NZ_SLWU01000033.1"/>
</dbReference>
<comment type="catalytic activity">
    <reaction evidence="8 10">
        <text>AMP + ATP = 2 ADP</text>
        <dbReference type="Rhea" id="RHEA:12973"/>
        <dbReference type="ChEBI" id="CHEBI:30616"/>
        <dbReference type="ChEBI" id="CHEBI:456215"/>
        <dbReference type="ChEBI" id="CHEBI:456216"/>
        <dbReference type="EC" id="2.7.4.3"/>
    </reaction>
</comment>
<dbReference type="GO" id="GO:0005737">
    <property type="term" value="C:cytoplasm"/>
    <property type="evidence" value="ECO:0007669"/>
    <property type="project" value="UniProtKB-SubCell"/>
</dbReference>
<name>A0A4R2JHH7_9THEO</name>
<reference evidence="12 13" key="1">
    <citation type="submission" date="2019-03" db="EMBL/GenBank/DDBJ databases">
        <title>Genomic Encyclopedia of Type Strains, Phase IV (KMG-IV): sequencing the most valuable type-strain genomes for metagenomic binning, comparative biology and taxonomic classification.</title>
        <authorList>
            <person name="Goeker M."/>
        </authorList>
    </citation>
    <scope>NUCLEOTIDE SEQUENCE [LARGE SCALE GENOMIC DNA]</scope>
    <source>
        <strain evidence="12 13">DSM 13054</strain>
    </source>
</reference>
<keyword evidence="5 8" id="KW-0418">Kinase</keyword>
<proteinExistence type="inferred from homology"/>
<feature type="binding site" evidence="8">
    <location>
        <position position="153"/>
    </location>
    <ligand>
        <name>Zn(2+)</name>
        <dbReference type="ChEBI" id="CHEBI:29105"/>
        <note>structural</note>
    </ligand>
</feature>
<feature type="binding site" evidence="8">
    <location>
        <begin position="85"/>
        <end position="88"/>
    </location>
    <ligand>
        <name>AMP</name>
        <dbReference type="ChEBI" id="CHEBI:456215"/>
    </ligand>
</feature>
<evidence type="ECO:0000313" key="12">
    <source>
        <dbReference type="EMBL" id="TCO56408.1"/>
    </source>
</evidence>
<feature type="binding site" evidence="8">
    <location>
        <position position="171"/>
    </location>
    <ligand>
        <name>AMP</name>
        <dbReference type="ChEBI" id="CHEBI:456215"/>
    </ligand>
</feature>
<feature type="binding site" evidence="8">
    <location>
        <begin position="10"/>
        <end position="15"/>
    </location>
    <ligand>
        <name>ATP</name>
        <dbReference type="ChEBI" id="CHEBI:30616"/>
    </ligand>
</feature>
<accession>A0A4R2JHH7</accession>
<dbReference type="GO" id="GO:0008270">
    <property type="term" value="F:zinc ion binding"/>
    <property type="evidence" value="ECO:0007669"/>
    <property type="project" value="UniProtKB-UniRule"/>
</dbReference>
<keyword evidence="2 8" id="KW-0479">Metal-binding</keyword>
<dbReference type="InterPro" id="IPR000850">
    <property type="entry name" value="Adenylat/UMP-CMP_kin"/>
</dbReference>
<evidence type="ECO:0000256" key="9">
    <source>
        <dbReference type="RuleBase" id="RU003330"/>
    </source>
</evidence>
<evidence type="ECO:0000256" key="4">
    <source>
        <dbReference type="ARBA" id="ARBA00022741"/>
    </source>
</evidence>
<evidence type="ECO:0000256" key="1">
    <source>
        <dbReference type="ARBA" id="ARBA00022679"/>
    </source>
</evidence>
<dbReference type="FunFam" id="3.40.50.300:FF:000106">
    <property type="entry name" value="Adenylate kinase mitochondrial"/>
    <property type="match status" value="1"/>
</dbReference>
<dbReference type="EC" id="2.7.4.3" evidence="8 10"/>
<comment type="pathway">
    <text evidence="8">Purine metabolism; AMP biosynthesis via salvage pathway; AMP from ADP: step 1/1.</text>
</comment>
<comment type="similarity">
    <text evidence="8 9">Belongs to the adenylate kinase family.</text>
</comment>
<comment type="subunit">
    <text evidence="8 10">Monomer.</text>
</comment>
<dbReference type="Proteomes" id="UP000294886">
    <property type="component" value="Unassembled WGS sequence"/>
</dbReference>
<gene>
    <name evidence="8" type="primary">adk</name>
    <name evidence="12" type="ORF">EV203_13317</name>
</gene>
<feature type="binding site" evidence="8">
    <location>
        <position position="160"/>
    </location>
    <ligand>
        <name>AMP</name>
        <dbReference type="ChEBI" id="CHEBI:456215"/>
    </ligand>
</feature>
<keyword evidence="3 8" id="KW-0545">Nucleotide biosynthesis</keyword>
<keyword evidence="1 8" id="KW-0808">Transferase</keyword>
<dbReference type="GO" id="GO:0004017">
    <property type="term" value="F:AMP kinase activity"/>
    <property type="evidence" value="ECO:0007669"/>
    <property type="project" value="UniProtKB-UniRule"/>
</dbReference>
<feature type="domain" description="Adenylate kinase active site lid" evidence="11">
    <location>
        <begin position="127"/>
        <end position="162"/>
    </location>
</feature>
<dbReference type="PRINTS" id="PR00094">
    <property type="entry name" value="ADENYLTKNASE"/>
</dbReference>
<dbReference type="PANTHER" id="PTHR23359">
    <property type="entry name" value="NUCLEOTIDE KINASE"/>
    <property type="match status" value="1"/>
</dbReference>
<dbReference type="Gene3D" id="3.40.50.300">
    <property type="entry name" value="P-loop containing nucleotide triphosphate hydrolases"/>
    <property type="match status" value="1"/>
</dbReference>
<dbReference type="NCBIfam" id="NF001381">
    <property type="entry name" value="PRK00279.1-3"/>
    <property type="match status" value="1"/>
</dbReference>